<organism evidence="3 4">
    <name type="scientific">Pisum sativum</name>
    <name type="common">Garden pea</name>
    <name type="synonym">Lathyrus oleraceus</name>
    <dbReference type="NCBI Taxonomy" id="3888"/>
    <lineage>
        <taxon>Eukaryota</taxon>
        <taxon>Viridiplantae</taxon>
        <taxon>Streptophyta</taxon>
        <taxon>Embryophyta</taxon>
        <taxon>Tracheophyta</taxon>
        <taxon>Spermatophyta</taxon>
        <taxon>Magnoliopsida</taxon>
        <taxon>eudicotyledons</taxon>
        <taxon>Gunneridae</taxon>
        <taxon>Pentapetalae</taxon>
        <taxon>rosids</taxon>
        <taxon>fabids</taxon>
        <taxon>Fabales</taxon>
        <taxon>Fabaceae</taxon>
        <taxon>Papilionoideae</taxon>
        <taxon>50 kb inversion clade</taxon>
        <taxon>NPAAA clade</taxon>
        <taxon>Hologalegina</taxon>
        <taxon>IRL clade</taxon>
        <taxon>Fabeae</taxon>
        <taxon>Lathyrus</taxon>
    </lineage>
</organism>
<dbReference type="Proteomes" id="UP001058974">
    <property type="component" value="Chromosome 7"/>
</dbReference>
<proteinExistence type="predicted"/>
<dbReference type="AlphaFoldDB" id="A0A9D5A186"/>
<evidence type="ECO:0000313" key="4">
    <source>
        <dbReference type="Proteomes" id="UP001058974"/>
    </source>
</evidence>
<feature type="compositionally biased region" description="Polar residues" evidence="1">
    <location>
        <begin position="11"/>
        <end position="33"/>
    </location>
</feature>
<reference evidence="3 4" key="1">
    <citation type="journal article" date="2022" name="Nat. Genet.">
        <title>Improved pea reference genome and pan-genome highlight genomic features and evolutionary characteristics.</title>
        <authorList>
            <person name="Yang T."/>
            <person name="Liu R."/>
            <person name="Luo Y."/>
            <person name="Hu S."/>
            <person name="Wang D."/>
            <person name="Wang C."/>
            <person name="Pandey M.K."/>
            <person name="Ge S."/>
            <person name="Xu Q."/>
            <person name="Li N."/>
            <person name="Li G."/>
            <person name="Huang Y."/>
            <person name="Saxena R.K."/>
            <person name="Ji Y."/>
            <person name="Li M."/>
            <person name="Yan X."/>
            <person name="He Y."/>
            <person name="Liu Y."/>
            <person name="Wang X."/>
            <person name="Xiang C."/>
            <person name="Varshney R.K."/>
            <person name="Ding H."/>
            <person name="Gao S."/>
            <person name="Zong X."/>
        </authorList>
    </citation>
    <scope>NUCLEOTIDE SEQUENCE [LARGE SCALE GENOMIC DNA]</scope>
    <source>
        <strain evidence="3 4">cv. Zhongwan 6</strain>
    </source>
</reference>
<feature type="domain" description="DUF4216" evidence="2">
    <location>
        <begin position="56"/>
        <end position="117"/>
    </location>
</feature>
<gene>
    <name evidence="3" type="ORF">KIW84_075570</name>
</gene>
<evidence type="ECO:0000256" key="1">
    <source>
        <dbReference type="SAM" id="MobiDB-lite"/>
    </source>
</evidence>
<evidence type="ECO:0000259" key="2">
    <source>
        <dbReference type="Pfam" id="PF13952"/>
    </source>
</evidence>
<dbReference type="PANTHER" id="PTHR48258">
    <property type="entry name" value="DUF4218 DOMAIN-CONTAINING PROTEIN-RELATED"/>
    <property type="match status" value="1"/>
</dbReference>
<evidence type="ECO:0000313" key="3">
    <source>
        <dbReference type="EMBL" id="KAI5390308.1"/>
    </source>
</evidence>
<dbReference type="Pfam" id="PF13952">
    <property type="entry name" value="DUF4216"/>
    <property type="match status" value="1"/>
</dbReference>
<accession>A0A9D5A186</accession>
<feature type="region of interest" description="Disordered" evidence="1">
    <location>
        <begin position="1"/>
        <end position="33"/>
    </location>
</feature>
<protein>
    <recommendedName>
        <fullName evidence="2">DUF4216 domain-containing protein</fullName>
    </recommendedName>
</protein>
<dbReference type="EMBL" id="JAMSHJ010000007">
    <property type="protein sequence ID" value="KAI5390308.1"/>
    <property type="molecule type" value="Genomic_DNA"/>
</dbReference>
<keyword evidence="4" id="KW-1185">Reference proteome</keyword>
<name>A0A9D5A186_PEA</name>
<sequence length="131" mass="15466">MKNMAHDAFGFTQSSQNNLRPSSENNNEGRNSTWGEDKAEFFELLKDVNLPLYEGCKWDDTTRDRGYKKDSWGFSSVNFSRSIHTSDDEEHDTYIEASQAQMVYYVKDEIDKKWSYVVHLKPTDYMIWEIK</sequence>
<dbReference type="PANTHER" id="PTHR48258:SF12">
    <property type="entry name" value="TRANSPOSON PROTEIN, CACTA, EN_SPM SUB-CLASS"/>
    <property type="match status" value="1"/>
</dbReference>
<comment type="caution">
    <text evidence="3">The sequence shown here is derived from an EMBL/GenBank/DDBJ whole genome shotgun (WGS) entry which is preliminary data.</text>
</comment>
<dbReference type="InterPro" id="IPR025312">
    <property type="entry name" value="DUF4216"/>
</dbReference>
<dbReference type="Gramene" id="Psat07G0557000-T1">
    <property type="protein sequence ID" value="KAI5390308.1"/>
    <property type="gene ID" value="KIW84_075570"/>
</dbReference>